<keyword evidence="1" id="KW-0812">Transmembrane</keyword>
<comment type="caution">
    <text evidence="2">The sequence shown here is derived from an EMBL/GenBank/DDBJ whole genome shotgun (WGS) entry which is preliminary data.</text>
</comment>
<dbReference type="Proteomes" id="UP000285092">
    <property type="component" value="Unassembled WGS sequence"/>
</dbReference>
<name>A0A418NJH2_9SPHN</name>
<organism evidence="2 3">
    <name type="scientific">Pelagerythrobacter aerophilus</name>
    <dbReference type="NCBI Taxonomy" id="2306995"/>
    <lineage>
        <taxon>Bacteria</taxon>
        <taxon>Pseudomonadati</taxon>
        <taxon>Pseudomonadota</taxon>
        <taxon>Alphaproteobacteria</taxon>
        <taxon>Sphingomonadales</taxon>
        <taxon>Erythrobacteraceae</taxon>
        <taxon>Pelagerythrobacter</taxon>
    </lineage>
</organism>
<proteinExistence type="predicted"/>
<feature type="transmembrane region" description="Helical" evidence="1">
    <location>
        <begin position="97"/>
        <end position="114"/>
    </location>
</feature>
<gene>
    <name evidence="2" type="ORF">D2V04_05690</name>
</gene>
<accession>A0A418NJH2</accession>
<feature type="transmembrane region" description="Helical" evidence="1">
    <location>
        <begin position="135"/>
        <end position="153"/>
    </location>
</feature>
<evidence type="ECO:0000313" key="3">
    <source>
        <dbReference type="Proteomes" id="UP000285092"/>
    </source>
</evidence>
<dbReference type="AlphaFoldDB" id="A0A418NJH2"/>
<keyword evidence="3" id="KW-1185">Reference proteome</keyword>
<keyword evidence="1" id="KW-0472">Membrane</keyword>
<evidence type="ECO:0000256" key="1">
    <source>
        <dbReference type="SAM" id="Phobius"/>
    </source>
</evidence>
<sequence>MWFGLVAGLAAVATGFAWGETAQEQWQLATRYTARVGFPLLILAYISRPLHQLAPNGFTRAALARRRWIGLGFACSHTVHLISLTMAFRLAGETPSAVTLVGGGLAYALLYAMALTSSNAAQRAMGRWWKRLHRFGIHYLWLIFAQSYLGRVFNPDTMWIGAIFGSIALAAAGVRFAAWLKSRS</sequence>
<feature type="transmembrane region" description="Helical" evidence="1">
    <location>
        <begin position="159"/>
        <end position="180"/>
    </location>
</feature>
<evidence type="ECO:0000313" key="2">
    <source>
        <dbReference type="EMBL" id="RIV79478.1"/>
    </source>
</evidence>
<evidence type="ECO:0008006" key="4">
    <source>
        <dbReference type="Google" id="ProtNLM"/>
    </source>
</evidence>
<keyword evidence="1" id="KW-1133">Transmembrane helix</keyword>
<feature type="transmembrane region" description="Helical" evidence="1">
    <location>
        <begin position="68"/>
        <end position="91"/>
    </location>
</feature>
<reference evidence="2 3" key="1">
    <citation type="submission" date="2018-08" db="EMBL/GenBank/DDBJ databases">
        <title>Altererythrobacter sp.Ery1 and Ery12, the genome sequencing of novel strains in genus Alterythrobacter.</title>
        <authorList>
            <person name="Cheng H."/>
            <person name="Wu Y.-H."/>
            <person name="Fang C."/>
            <person name="Xu X.-W."/>
        </authorList>
    </citation>
    <scope>NUCLEOTIDE SEQUENCE [LARGE SCALE GENOMIC DNA]</scope>
    <source>
        <strain evidence="2 3">Ery1</strain>
    </source>
</reference>
<protein>
    <recommendedName>
        <fullName evidence="4">Sulfite oxidase subunit YedZ</fullName>
    </recommendedName>
</protein>
<dbReference type="EMBL" id="QXFK01000014">
    <property type="protein sequence ID" value="RIV79478.1"/>
    <property type="molecule type" value="Genomic_DNA"/>
</dbReference>